<evidence type="ECO:0000313" key="3">
    <source>
        <dbReference type="Proteomes" id="UP001597419"/>
    </source>
</evidence>
<feature type="transmembrane region" description="Helical" evidence="1">
    <location>
        <begin position="38"/>
        <end position="59"/>
    </location>
</feature>
<dbReference type="Pfam" id="PF11239">
    <property type="entry name" value="DUF3040"/>
    <property type="match status" value="1"/>
</dbReference>
<name>A0ABW5GEN7_9PSEU</name>
<sequence length="86" mass="9383">MLSRHDRDELDRIERWFEMTDPELAELLRSAKPPVSRWLTAMAIVLGAAAVALPVAGALTSSVTLVWYGIPAAAGAVCAFLVRRHP</sequence>
<dbReference type="Proteomes" id="UP001597419">
    <property type="component" value="Unassembled WGS sequence"/>
</dbReference>
<protein>
    <submittedName>
        <fullName evidence="2">DUF3040 domain-containing protein</fullName>
    </submittedName>
</protein>
<reference evidence="3" key="1">
    <citation type="journal article" date="2019" name="Int. J. Syst. Evol. Microbiol.">
        <title>The Global Catalogue of Microorganisms (GCM) 10K type strain sequencing project: providing services to taxonomists for standard genome sequencing and annotation.</title>
        <authorList>
            <consortium name="The Broad Institute Genomics Platform"/>
            <consortium name="The Broad Institute Genome Sequencing Center for Infectious Disease"/>
            <person name="Wu L."/>
            <person name="Ma J."/>
        </authorList>
    </citation>
    <scope>NUCLEOTIDE SEQUENCE [LARGE SCALE GENOMIC DNA]</scope>
    <source>
        <strain evidence="3">CGMCC 4.7643</strain>
    </source>
</reference>
<keyword evidence="1" id="KW-1133">Transmembrane helix</keyword>
<dbReference type="RefSeq" id="WP_345402569.1">
    <property type="nucleotide sequence ID" value="NZ_BAABHG010000014.1"/>
</dbReference>
<evidence type="ECO:0000256" key="1">
    <source>
        <dbReference type="SAM" id="Phobius"/>
    </source>
</evidence>
<keyword evidence="1" id="KW-0472">Membrane</keyword>
<keyword evidence="3" id="KW-1185">Reference proteome</keyword>
<proteinExistence type="predicted"/>
<keyword evidence="1" id="KW-0812">Transmembrane</keyword>
<gene>
    <name evidence="2" type="ORF">ACFSYJ_15370</name>
</gene>
<feature type="transmembrane region" description="Helical" evidence="1">
    <location>
        <begin position="65"/>
        <end position="82"/>
    </location>
</feature>
<accession>A0ABW5GEN7</accession>
<evidence type="ECO:0000313" key="2">
    <source>
        <dbReference type="EMBL" id="MFD2459991.1"/>
    </source>
</evidence>
<organism evidence="2 3">
    <name type="scientific">Amycolatopsis samaneae</name>
    <dbReference type="NCBI Taxonomy" id="664691"/>
    <lineage>
        <taxon>Bacteria</taxon>
        <taxon>Bacillati</taxon>
        <taxon>Actinomycetota</taxon>
        <taxon>Actinomycetes</taxon>
        <taxon>Pseudonocardiales</taxon>
        <taxon>Pseudonocardiaceae</taxon>
        <taxon>Amycolatopsis</taxon>
    </lineage>
</organism>
<dbReference type="InterPro" id="IPR021401">
    <property type="entry name" value="DUF3040"/>
</dbReference>
<comment type="caution">
    <text evidence="2">The sequence shown here is derived from an EMBL/GenBank/DDBJ whole genome shotgun (WGS) entry which is preliminary data.</text>
</comment>
<dbReference type="EMBL" id="JBHUKU010000007">
    <property type="protein sequence ID" value="MFD2459991.1"/>
    <property type="molecule type" value="Genomic_DNA"/>
</dbReference>